<dbReference type="InterPro" id="IPR045071">
    <property type="entry name" value="BBP-like"/>
</dbReference>
<keyword evidence="1" id="KW-0694">RNA-binding</keyword>
<dbReference type="Proteomes" id="UP000734854">
    <property type="component" value="Unassembled WGS sequence"/>
</dbReference>
<evidence type="ECO:0000256" key="1">
    <source>
        <dbReference type="ARBA" id="ARBA00022884"/>
    </source>
</evidence>
<dbReference type="Pfam" id="PF22675">
    <property type="entry name" value="KH-I_KHDC4-BBP"/>
    <property type="match status" value="1"/>
</dbReference>
<evidence type="ECO:0000256" key="2">
    <source>
        <dbReference type="SAM" id="MobiDB-lite"/>
    </source>
</evidence>
<feature type="compositionally biased region" description="Polar residues" evidence="2">
    <location>
        <begin position="1"/>
        <end position="21"/>
    </location>
</feature>
<dbReference type="AlphaFoldDB" id="A0A8J5LWN4"/>
<dbReference type="Pfam" id="PF16544">
    <property type="entry name" value="STAR_dimer"/>
    <property type="match status" value="1"/>
</dbReference>
<evidence type="ECO:0000313" key="4">
    <source>
        <dbReference type="EMBL" id="KAG6533772.1"/>
    </source>
</evidence>
<dbReference type="InterPro" id="IPR055256">
    <property type="entry name" value="KH_1_KHDC4/BBP-like"/>
</dbReference>
<dbReference type="GO" id="GO:0005634">
    <property type="term" value="C:nucleus"/>
    <property type="evidence" value="ECO:0007669"/>
    <property type="project" value="TreeGrafter"/>
</dbReference>
<dbReference type="PANTHER" id="PTHR11208:SF42">
    <property type="entry name" value="QUAKING RELATED 54B, ISOFORM E"/>
    <property type="match status" value="1"/>
</dbReference>
<dbReference type="SMART" id="SM00322">
    <property type="entry name" value="KH"/>
    <property type="match status" value="1"/>
</dbReference>
<dbReference type="SUPFAM" id="SSF54791">
    <property type="entry name" value="Eukaryotic type KH-domain (KH-domain type I)"/>
    <property type="match status" value="1"/>
</dbReference>
<feature type="region of interest" description="Disordered" evidence="2">
    <location>
        <begin position="1"/>
        <end position="25"/>
    </location>
</feature>
<dbReference type="Gene3D" id="3.30.1370.10">
    <property type="entry name" value="K Homology domain, type 1"/>
    <property type="match status" value="1"/>
</dbReference>
<evidence type="ECO:0000259" key="3">
    <source>
        <dbReference type="SMART" id="SM00322"/>
    </source>
</evidence>
<dbReference type="InterPro" id="IPR036612">
    <property type="entry name" value="KH_dom_type_1_sf"/>
</dbReference>
<dbReference type="InterPro" id="IPR004087">
    <property type="entry name" value="KH_dom"/>
</dbReference>
<proteinExistence type="predicted"/>
<name>A0A8J5LWN4_ZINOF</name>
<comment type="caution">
    <text evidence="4">The sequence shown here is derived from an EMBL/GenBank/DDBJ whole genome shotgun (WGS) entry which is preliminary data.</text>
</comment>
<sequence length="296" mass="32760">MSSLYSQRSSSPAAPVSSQTSSKEDIDRIGVANNSQYLAKLLSEHQKLGPFMQVLPICSHLLNKEILRVSGMVSSQGFGDCNWRQQRSPSPMANSESICNSGTCISILNAPQQEMLGFSQGVAIDWRGALTSPKSCIIKKVLRLEIPVDTYPNFNFVGRLLGPRGNSLKRIEASTGCRVYIRGKGSIKDSDKHFAYEAIAVEEKMRGRPGYEHLNDPLHILIEVESPANTIDARLRHAHEVIEELLKPVDELQDHYKKQQLQELAMLNSGSRDGSPHPSGSVSPFYNAMKRAQAGW</sequence>
<feature type="domain" description="K Homology" evidence="3">
    <location>
        <begin position="140"/>
        <end position="247"/>
    </location>
</feature>
<evidence type="ECO:0000313" key="5">
    <source>
        <dbReference type="Proteomes" id="UP000734854"/>
    </source>
</evidence>
<keyword evidence="5" id="KW-1185">Reference proteome</keyword>
<dbReference type="PANTHER" id="PTHR11208">
    <property type="entry name" value="RNA-BINDING PROTEIN RELATED"/>
    <property type="match status" value="1"/>
</dbReference>
<dbReference type="InterPro" id="IPR032377">
    <property type="entry name" value="STAR_dimer"/>
</dbReference>
<organism evidence="4 5">
    <name type="scientific">Zingiber officinale</name>
    <name type="common">Ginger</name>
    <name type="synonym">Amomum zingiber</name>
    <dbReference type="NCBI Taxonomy" id="94328"/>
    <lineage>
        <taxon>Eukaryota</taxon>
        <taxon>Viridiplantae</taxon>
        <taxon>Streptophyta</taxon>
        <taxon>Embryophyta</taxon>
        <taxon>Tracheophyta</taxon>
        <taxon>Spermatophyta</taxon>
        <taxon>Magnoliopsida</taxon>
        <taxon>Liliopsida</taxon>
        <taxon>Zingiberales</taxon>
        <taxon>Zingiberaceae</taxon>
        <taxon>Zingiber</taxon>
    </lineage>
</organism>
<dbReference type="GO" id="GO:0048024">
    <property type="term" value="P:regulation of mRNA splicing, via spliceosome"/>
    <property type="evidence" value="ECO:0007669"/>
    <property type="project" value="TreeGrafter"/>
</dbReference>
<protein>
    <recommendedName>
        <fullName evidence="3">K Homology domain-containing protein</fullName>
    </recommendedName>
</protein>
<dbReference type="GO" id="GO:0003729">
    <property type="term" value="F:mRNA binding"/>
    <property type="evidence" value="ECO:0007669"/>
    <property type="project" value="TreeGrafter"/>
</dbReference>
<reference evidence="4 5" key="1">
    <citation type="submission" date="2020-08" db="EMBL/GenBank/DDBJ databases">
        <title>Plant Genome Project.</title>
        <authorList>
            <person name="Zhang R.-G."/>
        </authorList>
    </citation>
    <scope>NUCLEOTIDE SEQUENCE [LARGE SCALE GENOMIC DNA]</scope>
    <source>
        <tissue evidence="4">Rhizome</tissue>
    </source>
</reference>
<dbReference type="EMBL" id="JACMSC010000002">
    <property type="protein sequence ID" value="KAG6533772.1"/>
    <property type="molecule type" value="Genomic_DNA"/>
</dbReference>
<accession>A0A8J5LWN4</accession>
<gene>
    <name evidence="4" type="ORF">ZIOFF_007647</name>
</gene>